<evidence type="ECO:0000313" key="6">
    <source>
        <dbReference type="EMBL" id="GLR71848.1"/>
    </source>
</evidence>
<keyword evidence="4" id="KW-0732">Signal</keyword>
<dbReference type="PANTHER" id="PTHR42732">
    <property type="entry name" value="BETA-GALACTOSIDASE"/>
    <property type="match status" value="1"/>
</dbReference>
<dbReference type="EMBL" id="BSOT01000006">
    <property type="protein sequence ID" value="GLR71848.1"/>
    <property type="molecule type" value="Genomic_DNA"/>
</dbReference>
<dbReference type="SUPFAM" id="SSF49785">
    <property type="entry name" value="Galactose-binding domain-like"/>
    <property type="match status" value="1"/>
</dbReference>
<dbReference type="InterPro" id="IPR008979">
    <property type="entry name" value="Galactose-bd-like_sf"/>
</dbReference>
<keyword evidence="7" id="KW-1185">Reference proteome</keyword>
<dbReference type="PROSITE" id="PS50853">
    <property type="entry name" value="FN3"/>
    <property type="match status" value="1"/>
</dbReference>
<keyword evidence="3" id="KW-0326">Glycosidase</keyword>
<dbReference type="InterPro" id="IPR006104">
    <property type="entry name" value="Glyco_hydro_2_N"/>
</dbReference>
<dbReference type="AlphaFoldDB" id="A0AA37SXQ1"/>
<comment type="similarity">
    <text evidence="1">Belongs to the glycosyl hydrolase 2 family.</text>
</comment>
<proteinExistence type="inferred from homology"/>
<dbReference type="PRINTS" id="PR00132">
    <property type="entry name" value="GLHYDRLASE2"/>
</dbReference>
<gene>
    <name evidence="6" type="ORF">GCM10007852_27560</name>
</gene>
<sequence>MVTFMFIKFNKLFISRYAILLAFSALLLTACVSQRDITVTPVSSETQTQSLAGKWSFKIDPYNLGVEQKWWEVALDAEHWDQIDVPGVWDVYDRYHDYTGTAWYRYQFDTESYSEEQLIELVFDSVYHDSEVWLNGQYLGANNLGFMAFKFDVTEYLNASSSNTLVVKVNNRVKRGAVWNWGGIRFPVYLKIVPQTNIEHAHVTAVPDLALGNAEILVKTQINHSDAGLDNAKVKLDILRDERVIYSNIVTASTKDKDNSNASNFIDTFTLNKEDVDLWHFNHPNLYHVRATLMIDGDVKHTLNDRFGIRKIALKDNGLYLNGERIRLNGFNMVPEDRFDGNALPLTRIKEDVDLLKTLNGNFARLSGPALPKPYLDYLDEVGFLLIEEVGLWGKDALVDPDHPLPKEWLKRLVNDHYNHPSIIGWSVGNEIGDLQKNPKALEYVEGAIEHSKRLDPERLAVYISYSADYQRDDPTQFSDIVMFNKYNDHEERLKVVHDFHPDKGIFFSEIGTNLDGVDPNESTLDPQALWNGLKKYPYLIGTSHFAFSDYRSDWNDEKDSWTTDLSENRAWGVLTSYRQPKRSFDKIRNFNAPVEELKIIDGDSQTVSLEITPKSINTFPAFTLHDYRILWVAKGKGGAIISADSKRLPEIKPGDQVLSTNVKIDEPFDKLSTYLLDPFGYIVKQQDLFKSAPDAPKVTAVYSSLDTFRVSFEHSDLAEEYTLIAVNDAGEILEGKPTINEFAEIENIEPDKNYQLQLVASNQYGRSTPTIASENMITKPDELPPIIWSVFAKQDAFHIGFSVTRNDFKYEIQYGLAPGEYSRQFLIDTHGATRIPAIKPGKKHFFRMKRLITGSIDSEWTAEYEVALLGENGIEAPNDAVAISTNEGVVLMLNPVQGAIGYRLRWMEEGKPKTLDTKLAYSTFITVNNVSLLNAQNIEIASIDVNSQVAEYSDVRLISNK</sequence>
<comment type="caution">
    <text evidence="6">The sequence shown here is derived from an EMBL/GenBank/DDBJ whole genome shotgun (WGS) entry which is preliminary data.</text>
</comment>
<reference evidence="6" key="2">
    <citation type="submission" date="2023-01" db="EMBL/GenBank/DDBJ databases">
        <title>Draft genome sequence of Agaribacter marinus strain NBRC 110023.</title>
        <authorList>
            <person name="Sun Q."/>
            <person name="Mori K."/>
        </authorList>
    </citation>
    <scope>NUCLEOTIDE SEQUENCE</scope>
    <source>
        <strain evidence="6">NBRC 110023</strain>
    </source>
</reference>
<dbReference type="Pfam" id="PF02837">
    <property type="entry name" value="Glyco_hydro_2_N"/>
    <property type="match status" value="1"/>
</dbReference>
<evidence type="ECO:0000259" key="5">
    <source>
        <dbReference type="PROSITE" id="PS50853"/>
    </source>
</evidence>
<dbReference type="InterPro" id="IPR013783">
    <property type="entry name" value="Ig-like_fold"/>
</dbReference>
<dbReference type="Proteomes" id="UP001156601">
    <property type="component" value="Unassembled WGS sequence"/>
</dbReference>
<organism evidence="6 7">
    <name type="scientific">Agaribacter marinus</name>
    <dbReference type="NCBI Taxonomy" id="1431249"/>
    <lineage>
        <taxon>Bacteria</taxon>
        <taxon>Pseudomonadati</taxon>
        <taxon>Pseudomonadota</taxon>
        <taxon>Gammaproteobacteria</taxon>
        <taxon>Alteromonadales</taxon>
        <taxon>Alteromonadaceae</taxon>
        <taxon>Agaribacter</taxon>
    </lineage>
</organism>
<feature type="domain" description="Fibronectin type-III" evidence="5">
    <location>
        <begin position="693"/>
        <end position="782"/>
    </location>
</feature>
<dbReference type="GO" id="GO:0005975">
    <property type="term" value="P:carbohydrate metabolic process"/>
    <property type="evidence" value="ECO:0007669"/>
    <property type="project" value="InterPro"/>
</dbReference>
<dbReference type="SUPFAM" id="SSF49303">
    <property type="entry name" value="beta-Galactosidase/glucuronidase domain"/>
    <property type="match status" value="1"/>
</dbReference>
<evidence type="ECO:0000313" key="7">
    <source>
        <dbReference type="Proteomes" id="UP001156601"/>
    </source>
</evidence>
<protein>
    <recommendedName>
        <fullName evidence="5">Fibronectin type-III domain-containing protein</fullName>
    </recommendedName>
</protein>
<feature type="signal peptide" evidence="4">
    <location>
        <begin position="1"/>
        <end position="35"/>
    </location>
</feature>
<dbReference type="Gene3D" id="2.60.120.260">
    <property type="entry name" value="Galactose-binding domain-like"/>
    <property type="match status" value="1"/>
</dbReference>
<dbReference type="InterPro" id="IPR051913">
    <property type="entry name" value="GH2_Domain-Containing"/>
</dbReference>
<dbReference type="CDD" id="cd00063">
    <property type="entry name" value="FN3"/>
    <property type="match status" value="1"/>
</dbReference>
<dbReference type="PANTHER" id="PTHR42732:SF1">
    <property type="entry name" value="BETA-MANNOSIDASE"/>
    <property type="match status" value="1"/>
</dbReference>
<keyword evidence="2" id="KW-0378">Hydrolase</keyword>
<dbReference type="GO" id="GO:0004553">
    <property type="term" value="F:hydrolase activity, hydrolyzing O-glycosyl compounds"/>
    <property type="evidence" value="ECO:0007669"/>
    <property type="project" value="InterPro"/>
</dbReference>
<evidence type="ECO:0000256" key="1">
    <source>
        <dbReference type="ARBA" id="ARBA00007401"/>
    </source>
</evidence>
<accession>A0AA37SXQ1</accession>
<name>A0AA37SXQ1_9ALTE</name>
<dbReference type="InterPro" id="IPR036156">
    <property type="entry name" value="Beta-gal/glucu_dom_sf"/>
</dbReference>
<dbReference type="Pfam" id="PF02836">
    <property type="entry name" value="Glyco_hydro_2_C"/>
    <property type="match status" value="1"/>
</dbReference>
<feature type="chain" id="PRO_5041213201" description="Fibronectin type-III domain-containing protein" evidence="4">
    <location>
        <begin position="36"/>
        <end position="962"/>
    </location>
</feature>
<dbReference type="Gene3D" id="2.60.40.10">
    <property type="entry name" value="Immunoglobulins"/>
    <property type="match status" value="1"/>
</dbReference>
<evidence type="ECO:0000256" key="3">
    <source>
        <dbReference type="ARBA" id="ARBA00023295"/>
    </source>
</evidence>
<dbReference type="InterPro" id="IPR017853">
    <property type="entry name" value="GH"/>
</dbReference>
<dbReference type="InterPro" id="IPR006101">
    <property type="entry name" value="Glyco_hydro_2"/>
</dbReference>
<reference evidence="6" key="1">
    <citation type="journal article" date="2014" name="Int. J. Syst. Evol. Microbiol.">
        <title>Complete genome sequence of Corynebacterium casei LMG S-19264T (=DSM 44701T), isolated from a smear-ripened cheese.</title>
        <authorList>
            <consortium name="US DOE Joint Genome Institute (JGI-PGF)"/>
            <person name="Walter F."/>
            <person name="Albersmeier A."/>
            <person name="Kalinowski J."/>
            <person name="Ruckert C."/>
        </authorList>
    </citation>
    <scope>NUCLEOTIDE SEQUENCE</scope>
    <source>
        <strain evidence="6">NBRC 110023</strain>
    </source>
</reference>
<dbReference type="Gene3D" id="3.20.20.80">
    <property type="entry name" value="Glycosidases"/>
    <property type="match status" value="1"/>
</dbReference>
<dbReference type="Pfam" id="PF00703">
    <property type="entry name" value="Glyco_hydro_2"/>
    <property type="match status" value="1"/>
</dbReference>
<dbReference type="SUPFAM" id="SSF51445">
    <property type="entry name" value="(Trans)glycosidases"/>
    <property type="match status" value="1"/>
</dbReference>
<dbReference type="InterPro" id="IPR003961">
    <property type="entry name" value="FN3_dom"/>
</dbReference>
<evidence type="ECO:0000256" key="4">
    <source>
        <dbReference type="SAM" id="SignalP"/>
    </source>
</evidence>
<dbReference type="InterPro" id="IPR006103">
    <property type="entry name" value="Glyco_hydro_2_cat"/>
</dbReference>
<dbReference type="InterPro" id="IPR006102">
    <property type="entry name" value="Ig-like_GH2"/>
</dbReference>
<evidence type="ECO:0000256" key="2">
    <source>
        <dbReference type="ARBA" id="ARBA00022801"/>
    </source>
</evidence>